<accession>A0A346XYR7</accession>
<proteinExistence type="predicted"/>
<name>A0A346XYR7_9ACTN</name>
<sequence length="54" mass="6173">MQVHRLVFGTPRMTWSTCWPQPLHVVFEQFEHRAGEHMWVTSRSGVGVFGFGAG</sequence>
<evidence type="ECO:0000313" key="2">
    <source>
        <dbReference type="Proteomes" id="UP000264006"/>
    </source>
</evidence>
<evidence type="ECO:0000313" key="1">
    <source>
        <dbReference type="EMBL" id="AXV07364.1"/>
    </source>
</evidence>
<dbReference type="EMBL" id="CP031165">
    <property type="protein sequence ID" value="AXV07364.1"/>
    <property type="molecule type" value="Genomic_DNA"/>
</dbReference>
<keyword evidence="2" id="KW-1185">Reference proteome</keyword>
<gene>
    <name evidence="1" type="ORF">DVS28_a2685</name>
</gene>
<reference evidence="1 2" key="1">
    <citation type="submission" date="2018-09" db="EMBL/GenBank/DDBJ databases">
        <title>Complete genome sequence of Euzebya sp. DY32-46 isolated from seawater of Pacific Ocean.</title>
        <authorList>
            <person name="Xu L."/>
            <person name="Wu Y.-H."/>
            <person name="Xu X.-W."/>
        </authorList>
    </citation>
    <scope>NUCLEOTIDE SEQUENCE [LARGE SCALE GENOMIC DNA]</scope>
    <source>
        <strain evidence="1 2">DY32-46</strain>
    </source>
</reference>
<organism evidence="1 2">
    <name type="scientific">Euzebya pacifica</name>
    <dbReference type="NCBI Taxonomy" id="1608957"/>
    <lineage>
        <taxon>Bacteria</taxon>
        <taxon>Bacillati</taxon>
        <taxon>Actinomycetota</taxon>
        <taxon>Nitriliruptoria</taxon>
        <taxon>Euzebyales</taxon>
    </lineage>
</organism>
<dbReference type="Proteomes" id="UP000264006">
    <property type="component" value="Chromosome"/>
</dbReference>
<protein>
    <submittedName>
        <fullName evidence="1">Uncharacterized protein</fullName>
    </submittedName>
</protein>
<dbReference type="AlphaFoldDB" id="A0A346XYR7"/>
<dbReference type="KEGG" id="euz:DVS28_a2685"/>